<dbReference type="OrthoDB" id="9799092at2"/>
<dbReference type="GO" id="GO:0004126">
    <property type="term" value="F:cytidine deaminase activity"/>
    <property type="evidence" value="ECO:0007669"/>
    <property type="project" value="TreeGrafter"/>
</dbReference>
<feature type="domain" description="CMP/dCMP-type deaminase" evidence="5">
    <location>
        <begin position="7"/>
        <end position="132"/>
    </location>
</feature>
<dbReference type="AlphaFoldDB" id="A0A1M6AVB4"/>
<name>A0A1M6AVB4_9FIRM</name>
<dbReference type="SUPFAM" id="SSF53927">
    <property type="entry name" value="Cytidine deaminase-like"/>
    <property type="match status" value="1"/>
</dbReference>
<dbReference type="GO" id="GO:0042802">
    <property type="term" value="F:identical protein binding"/>
    <property type="evidence" value="ECO:0007669"/>
    <property type="project" value="UniProtKB-ARBA"/>
</dbReference>
<dbReference type="STRING" id="1122184.SAMN02745176_00131"/>
<reference evidence="6 7" key="1">
    <citation type="submission" date="2016-11" db="EMBL/GenBank/DDBJ databases">
        <authorList>
            <person name="Jaros S."/>
            <person name="Januszkiewicz K."/>
            <person name="Wedrychowicz H."/>
        </authorList>
    </citation>
    <scope>NUCLEOTIDE SEQUENCE [LARGE SCALE GENOMIC DNA]</scope>
    <source>
        <strain evidence="6 7">DSM 19022</strain>
    </source>
</reference>
<dbReference type="Pfam" id="PF00383">
    <property type="entry name" value="dCMP_cyt_deam_1"/>
    <property type="match status" value="1"/>
</dbReference>
<dbReference type="InterPro" id="IPR050202">
    <property type="entry name" value="Cyt/Deoxycyt_deaminase"/>
</dbReference>
<dbReference type="InterPro" id="IPR016192">
    <property type="entry name" value="APOBEC/CMP_deaminase_Zn-bd"/>
</dbReference>
<dbReference type="PANTHER" id="PTHR11644:SF2">
    <property type="entry name" value="CYTIDINE DEAMINASE"/>
    <property type="match status" value="1"/>
</dbReference>
<evidence type="ECO:0000256" key="1">
    <source>
        <dbReference type="ARBA" id="ARBA00006576"/>
    </source>
</evidence>
<dbReference type="PANTHER" id="PTHR11644">
    <property type="entry name" value="CYTIDINE DEAMINASE"/>
    <property type="match status" value="1"/>
</dbReference>
<accession>A0A1M6AVB4</accession>
<evidence type="ECO:0000256" key="4">
    <source>
        <dbReference type="ARBA" id="ARBA00022833"/>
    </source>
</evidence>
<evidence type="ECO:0000313" key="7">
    <source>
        <dbReference type="Proteomes" id="UP000184442"/>
    </source>
</evidence>
<evidence type="ECO:0000259" key="5">
    <source>
        <dbReference type="PROSITE" id="PS51747"/>
    </source>
</evidence>
<keyword evidence="3" id="KW-0378">Hydrolase</keyword>
<organism evidence="6 7">
    <name type="scientific">Lutispora thermophila DSM 19022</name>
    <dbReference type="NCBI Taxonomy" id="1122184"/>
    <lineage>
        <taxon>Bacteria</taxon>
        <taxon>Bacillati</taxon>
        <taxon>Bacillota</taxon>
        <taxon>Clostridia</taxon>
        <taxon>Lutisporales</taxon>
        <taxon>Lutisporaceae</taxon>
        <taxon>Lutispora</taxon>
    </lineage>
</organism>
<evidence type="ECO:0000313" key="6">
    <source>
        <dbReference type="EMBL" id="SHI40351.1"/>
    </source>
</evidence>
<keyword evidence="4" id="KW-0862">Zinc</keyword>
<dbReference type="RefSeq" id="WP_073023451.1">
    <property type="nucleotide sequence ID" value="NZ_FQZS01000003.1"/>
</dbReference>
<dbReference type="GO" id="GO:0008270">
    <property type="term" value="F:zinc ion binding"/>
    <property type="evidence" value="ECO:0007669"/>
    <property type="project" value="InterPro"/>
</dbReference>
<keyword evidence="2" id="KW-0479">Metal-binding</keyword>
<evidence type="ECO:0000256" key="3">
    <source>
        <dbReference type="ARBA" id="ARBA00022801"/>
    </source>
</evidence>
<dbReference type="InterPro" id="IPR016193">
    <property type="entry name" value="Cytidine_deaminase-like"/>
</dbReference>
<keyword evidence="7" id="KW-1185">Reference proteome</keyword>
<protein>
    <submittedName>
        <fullName evidence="6">Cytidine deaminase</fullName>
    </submittedName>
</protein>
<sequence length="134" mass="14948">MFEELKEEDFSLIQKAKDIIKANYDSQNYRHTVGCALRCADGEIYLGVNVYLAHGACAEMIAMGTAITAGKREFECIVAIGGNNSDIIYSPCGNCRQMLMDYCPECYVIINTHEGVKKTKAKNLIPFAYETPFN</sequence>
<evidence type="ECO:0000256" key="2">
    <source>
        <dbReference type="ARBA" id="ARBA00022723"/>
    </source>
</evidence>
<dbReference type="EMBL" id="FQZS01000003">
    <property type="protein sequence ID" value="SHI40351.1"/>
    <property type="molecule type" value="Genomic_DNA"/>
</dbReference>
<dbReference type="InterPro" id="IPR002125">
    <property type="entry name" value="CMP_dCMP_dom"/>
</dbReference>
<dbReference type="Proteomes" id="UP000184442">
    <property type="component" value="Unassembled WGS sequence"/>
</dbReference>
<dbReference type="Gene3D" id="3.40.140.10">
    <property type="entry name" value="Cytidine Deaminase, domain 2"/>
    <property type="match status" value="1"/>
</dbReference>
<dbReference type="CDD" id="cd01283">
    <property type="entry name" value="cytidine_deaminase"/>
    <property type="match status" value="1"/>
</dbReference>
<proteinExistence type="inferred from homology"/>
<gene>
    <name evidence="6" type="ORF">SAMN02745176_00131</name>
</gene>
<dbReference type="GO" id="GO:0005829">
    <property type="term" value="C:cytosol"/>
    <property type="evidence" value="ECO:0007669"/>
    <property type="project" value="TreeGrafter"/>
</dbReference>
<comment type="similarity">
    <text evidence="1">Belongs to the cytidine and deoxycytidylate deaminase family.</text>
</comment>
<dbReference type="PROSITE" id="PS00903">
    <property type="entry name" value="CYT_DCMP_DEAMINASES_1"/>
    <property type="match status" value="1"/>
</dbReference>
<dbReference type="GO" id="GO:0055086">
    <property type="term" value="P:nucleobase-containing small molecule metabolic process"/>
    <property type="evidence" value="ECO:0007669"/>
    <property type="project" value="UniProtKB-ARBA"/>
</dbReference>
<dbReference type="GO" id="GO:0072527">
    <property type="term" value="P:pyrimidine-containing compound metabolic process"/>
    <property type="evidence" value="ECO:0007669"/>
    <property type="project" value="UniProtKB-ARBA"/>
</dbReference>
<dbReference type="PROSITE" id="PS51747">
    <property type="entry name" value="CYT_DCMP_DEAMINASES_2"/>
    <property type="match status" value="1"/>
</dbReference>